<evidence type="ECO:0000256" key="1">
    <source>
        <dbReference type="SAM" id="MobiDB-lite"/>
    </source>
</evidence>
<proteinExistence type="predicted"/>
<dbReference type="PANTHER" id="PTHR31393">
    <property type="entry name" value="C5ORF31"/>
    <property type="match status" value="1"/>
</dbReference>
<protein>
    <submittedName>
        <fullName evidence="2">Uncharacterized protein</fullName>
    </submittedName>
</protein>
<organism evidence="2 3">
    <name type="scientific">Mola mola</name>
    <name type="common">Ocean sunfish</name>
    <name type="synonym">Tetraodon mola</name>
    <dbReference type="NCBI Taxonomy" id="94237"/>
    <lineage>
        <taxon>Eukaryota</taxon>
        <taxon>Metazoa</taxon>
        <taxon>Chordata</taxon>
        <taxon>Craniata</taxon>
        <taxon>Vertebrata</taxon>
        <taxon>Euteleostomi</taxon>
        <taxon>Actinopterygii</taxon>
        <taxon>Neopterygii</taxon>
        <taxon>Teleostei</taxon>
        <taxon>Neoteleostei</taxon>
        <taxon>Acanthomorphata</taxon>
        <taxon>Eupercaria</taxon>
        <taxon>Tetraodontiformes</taxon>
        <taxon>Molidae</taxon>
        <taxon>Mola</taxon>
    </lineage>
</organism>
<evidence type="ECO:0000313" key="2">
    <source>
        <dbReference type="Ensembl" id="ENSMMOP00000002025.1"/>
    </source>
</evidence>
<sequence>MQPNIDCCFTFPVSQQKYNMNTILQQIQVRQSDNIHFKMIKIATPKQHPYSSHISRFAVFPSVRSPDDSETGVRAAAQPFLNPMIPNSAPDITLLSKTIGGPYRHEVIQSPVKTKRKAAIWTREHGFYDDKNQVFYPTPPKTVLPNPKLRDWDLALSEQTSNMLRNLERALWVTSYQMHYTGKDSTFIVCNANPYEFLCLQREQSFPVFYPSKARKGCKGRQGSHVGRSTCSPTAAELLNPPPTPNQDTSLFSVNHHIPQDITVKHNEAPGPDQNHSFGSEEEHGYELSHEFSHTAQTVSKRTNCKVQFDESLLQSSQKVNPAPISGTGRPKDQEMEANGEKIPSELYVKPEPSSKKENFKAGRNGSCLSLLSVVRKDLAGIESHAESTSSAASEQEKLAESGALSCSNSHPCILPRPPVLPGIHQGDNFGPAGKERLSLLDLQNSFSKSAAHRKFNDSITRAAVNLRDNVVTGKKYEFYGINSYYLRG</sequence>
<feature type="region of interest" description="Disordered" evidence="1">
    <location>
        <begin position="313"/>
        <end position="362"/>
    </location>
</feature>
<dbReference type="AlphaFoldDB" id="A0A3Q4ADI5"/>
<dbReference type="Proteomes" id="UP000261620">
    <property type="component" value="Unplaced"/>
</dbReference>
<dbReference type="Ensembl" id="ENSMMOT00000002061.1">
    <property type="protein sequence ID" value="ENSMMOP00000002025.1"/>
    <property type="gene ID" value="ENSMMOG00000001688.1"/>
</dbReference>
<dbReference type="Pfam" id="PF15093">
    <property type="entry name" value="SPMIP4-like"/>
    <property type="match status" value="1"/>
</dbReference>
<keyword evidence="3" id="KW-1185">Reference proteome</keyword>
<name>A0A3Q4ADI5_MOLML</name>
<reference evidence="2" key="1">
    <citation type="submission" date="2025-08" db="UniProtKB">
        <authorList>
            <consortium name="Ensembl"/>
        </authorList>
    </citation>
    <scope>IDENTIFICATION</scope>
</reference>
<dbReference type="InterPro" id="IPR027886">
    <property type="entry name" value="SPMIP4"/>
</dbReference>
<feature type="compositionally biased region" description="Basic and acidic residues" evidence="1">
    <location>
        <begin position="330"/>
        <end position="344"/>
    </location>
</feature>
<reference evidence="2" key="2">
    <citation type="submission" date="2025-09" db="UniProtKB">
        <authorList>
            <consortium name="Ensembl"/>
        </authorList>
    </citation>
    <scope>IDENTIFICATION</scope>
</reference>
<accession>A0A3Q4ADI5</accession>
<dbReference type="OMA" id="DFPKCVE"/>
<evidence type="ECO:0000313" key="3">
    <source>
        <dbReference type="Proteomes" id="UP000261620"/>
    </source>
</evidence>
<dbReference type="STRING" id="94237.ENSMMOP00000002025"/>
<dbReference type="PANTHER" id="PTHR31393:SF2">
    <property type="entry name" value="CHROMOSOME 7 OPEN READING FRAME 31"/>
    <property type="match status" value="1"/>
</dbReference>
<dbReference type="GO" id="GO:0005813">
    <property type="term" value="C:centrosome"/>
    <property type="evidence" value="ECO:0007669"/>
    <property type="project" value="TreeGrafter"/>
</dbReference>